<dbReference type="InParanoid" id="A0A0G4FAU9"/>
<feature type="domain" description="Sushi" evidence="4">
    <location>
        <begin position="1114"/>
        <end position="1191"/>
    </location>
</feature>
<gene>
    <name evidence="5" type="ORF">Vbra_8981</name>
</gene>
<dbReference type="VEuPathDB" id="CryptoDB:Vbra_8981"/>
<feature type="signal peptide" evidence="3">
    <location>
        <begin position="1"/>
        <end position="23"/>
    </location>
</feature>
<protein>
    <recommendedName>
        <fullName evidence="4">Sushi domain-containing protein</fullName>
    </recommendedName>
</protein>
<dbReference type="PhylomeDB" id="A0A0G4FAU9"/>
<feature type="domain" description="Sushi" evidence="4">
    <location>
        <begin position="1808"/>
        <end position="1873"/>
    </location>
</feature>
<name>A0A0G4FAU9_VITBC</name>
<keyword evidence="1" id="KW-1015">Disulfide bond</keyword>
<feature type="region of interest" description="Disordered" evidence="2">
    <location>
        <begin position="1510"/>
        <end position="1538"/>
    </location>
</feature>
<dbReference type="OrthoDB" id="10051774at2759"/>
<dbReference type="SMART" id="SM00032">
    <property type="entry name" value="CCP"/>
    <property type="match status" value="6"/>
</dbReference>
<feature type="domain" description="Sushi" evidence="4">
    <location>
        <begin position="768"/>
        <end position="838"/>
    </location>
</feature>
<evidence type="ECO:0000313" key="5">
    <source>
        <dbReference type="EMBL" id="CEM10021.1"/>
    </source>
</evidence>
<feature type="domain" description="Sushi" evidence="4">
    <location>
        <begin position="693"/>
        <end position="764"/>
    </location>
</feature>
<organism evidence="5 6">
    <name type="scientific">Vitrella brassicaformis (strain CCMP3155)</name>
    <dbReference type="NCBI Taxonomy" id="1169540"/>
    <lineage>
        <taxon>Eukaryota</taxon>
        <taxon>Sar</taxon>
        <taxon>Alveolata</taxon>
        <taxon>Colpodellida</taxon>
        <taxon>Vitrellaceae</taxon>
        <taxon>Vitrella</taxon>
    </lineage>
</organism>
<dbReference type="EMBL" id="CDMY01000399">
    <property type="protein sequence ID" value="CEM10021.1"/>
    <property type="molecule type" value="Genomic_DNA"/>
</dbReference>
<evidence type="ECO:0000256" key="1">
    <source>
        <dbReference type="ARBA" id="ARBA00023157"/>
    </source>
</evidence>
<accession>A0A0G4FAU9</accession>
<dbReference type="Proteomes" id="UP000041254">
    <property type="component" value="Unassembled WGS sequence"/>
</dbReference>
<evidence type="ECO:0000259" key="4">
    <source>
        <dbReference type="SMART" id="SM00032"/>
    </source>
</evidence>
<feature type="domain" description="Sushi" evidence="4">
    <location>
        <begin position="867"/>
        <end position="930"/>
    </location>
</feature>
<evidence type="ECO:0000256" key="3">
    <source>
        <dbReference type="SAM" id="SignalP"/>
    </source>
</evidence>
<reference evidence="5 6" key="1">
    <citation type="submission" date="2014-11" db="EMBL/GenBank/DDBJ databases">
        <authorList>
            <person name="Zhu J."/>
            <person name="Qi W."/>
            <person name="Song R."/>
        </authorList>
    </citation>
    <scope>NUCLEOTIDE SEQUENCE [LARGE SCALE GENOMIC DNA]</scope>
</reference>
<keyword evidence="6" id="KW-1185">Reference proteome</keyword>
<keyword evidence="3" id="KW-0732">Signal</keyword>
<dbReference type="InterPro" id="IPR000436">
    <property type="entry name" value="Sushi_SCR_CCP_dom"/>
</dbReference>
<feature type="domain" description="Sushi" evidence="4">
    <location>
        <begin position="1430"/>
        <end position="1489"/>
    </location>
</feature>
<evidence type="ECO:0000313" key="6">
    <source>
        <dbReference type="Proteomes" id="UP000041254"/>
    </source>
</evidence>
<dbReference type="Gene3D" id="2.10.70.10">
    <property type="entry name" value="Complement Module, domain 1"/>
    <property type="match status" value="1"/>
</dbReference>
<evidence type="ECO:0000256" key="2">
    <source>
        <dbReference type="SAM" id="MobiDB-lite"/>
    </source>
</evidence>
<feature type="chain" id="PRO_5005188348" description="Sushi domain-containing protein" evidence="3">
    <location>
        <begin position="24"/>
        <end position="2435"/>
    </location>
</feature>
<sequence length="2435" mass="272462">MAARRISLPIFAVTCAVFITVSASQPLQSGPGSSAEVGRLSAIQSHKLVRQQQPAPSDSDVLRAQIGENRWKEVEAELEKGDKVPECDVRRAEVISLKVSAEDKWLPWSWRDRALGVNMQVFDAEDHPPLLHQSDDPHTGGVVTWIGFGPGRYLITPPSGHLRVCYRWAESQSEGFTFALLLAFDRPPPPGQPVVFLDNFWGFRLGASAAYTVHQDAEGTTIEVDPESVYLGLIDIHTPTNVTDPDPPKGMIRVCWRSAAGFLYHFVMSQSTLQIFKMGRLAGEVAVPAKIAANMLTPSPLSLGCDHRGNNCFRGRVRYMHYTNQGRLVKDMKGATDQAADLLNLVQRCGDGEVDAETEECDPEKTPDDCSCNCKKKCPPYIKALASQGAPSEAYLGRSSDTSPFTYRALERSMPFGGVLTLKCATGDEGLPTTKSGATYHGFVDTDIVKCGAVKSGELPPRILDCLMTPLGWIGGTAPMLEQRPLYRLLSPRRPTKLRHGESAQLQCGDSYLPPLGMQSETALFCNDGILDVMDLQCKEMCPHDILEPPFYEHPISAVRYKVEGQDIGRMEGASRKVMCMPDYAQPVNAAFQQKFQYIYCVGGEWTALLLECAGHCPLFRLRQNVHHYVLEGVNATEYEVPYLGQMRITCNETGGFARAVGDPEVELVKCTGRAWPPEDEYTRQDYRCSTMCTSGPPIKKEEAIKYSLEYNVPFTGPPHPPFRHSTTANVRCAANSHSADENMPDHQTTVCSNGQWTDLTLRCKEDCGPWQKLADDRFMTHPPQDELLKAASFRYGFKVTIECQRDPSKTTGNLASANEQQELACVEGHWTPLHIACHLGCPPFSLKDVSATLAPQTTYVWPENSVPQPGAVSDMYVISDESVLRGPSPHGTRVTIACATSKHFHPIVGPDEMDIVCNEGQWSKQNLICGPDCPTVQPLFPTEAYTYPKMTRRASSLDPAAFPAARGAVPWESVAVSDAAKIQELLQQPFQPHGMQLTLQCSQRKKLAPNGGAVDRTDVLTCDRGRITGAPFECMAPCEDYPLHEIRNPSFYSIQPPQGHATLPYPHGTHVTVRCSLVNDTAPSPAQPGFVSAVCSNGTFTPVPPPFVCTRECKAPELTATPEAVLSFERLDKYKDLYNHQERIRVRCANKRGYFNITEGTKHRAGENVDIATIACQNGKWSEPDPYLTCKKTCRDLSEVVDLKRYAFRQLEDATQLTDDRACEGIVRPQGSTPAALALGVHLSDFPRHSSCVKFGCAKDETPDVQPREWRSISCGADGDDRGTTWKPAFSSNECTTLSCLDGNWTPREFDCKDPCVAPLSRFFRPGVVYAPPSDDSKALYTHGETAYIQCKDSDEIVSGFTALPPVGYDHVEAITCDNGRFEHIAMQCRKRCLPYQSPFSPPQMYVSSPVPTFAPEELKVDQQGFNYMASPSAEAKAAMRAVEPYFRHNSQRFIRCVEGWSDPEWKSDEPDMVRCLNGTWSRQAIRCKPQCRGDAFWELSPARYEVLFSGRPSEPGKDEEEEQAPGPQFSVGGGGGADTLNETLDRFFYEPLDRTKLYDDGSFMKLMCKGEYDLASPMTQMRKHLATMRETDPEWIPRDVEDCSKHQCDVQCRNAVWTDMQHFCHRRCPPFVKPTRGNRMKCEPPGPCMTKDQLRQKDKASPFYAGGDSCSRHGTAFILKCESKYCPHPAPENETVRCNDGEWERSTLSCPRPCLAQIDLRLYRPDEEPFRYVISDSLANTPPSGENVPRVDEKNRSLPLYIHGNRLLVTCNTTGGFMSTLSRPMDSTDCQDGVWTLTGIQCRRDCPELQVYFDGMGESMAKYAIEGGSESLRHGTVISVSCARTFSPISGSEPETIECNDGHWWPMELRCRKMCIDYVQWALANDIAVMNQSRYQIVRPRDHLTESLFPAGKSLQIRCAIRHSDSMVFTQSGMPDRQFITCEDGDYSTRLLICEPNCPEYVPEEDYTHDSRFGISMIVERSGTGMDTVYNTGTVRNGASRTVSCCTNDSFVYPAEGGKAPADRLKCRWTFATNVLDPPYTSEVHCNNGHWSEPEMQCHPMCEPFGYEMVYADGREQNYYHPEKGYPLPLMHGLVVPGAETEVRCANGYLPEPQQATWDDRPAFKTQCFNGYLTTPFTCIKMCPLPFREPHKTVRYNVAGPLSVEFENLIYDDFVKQRPWVRRHRARYYAFCYTPGCEKPQPKLNKTVAAEWDIAGRIGGQKNESEGPIQEAEPRTAFLKVGPMICRDKDRLGDDDLVGVGDFYGRLCEAEMKESKCRLESPHSLPVVKGEEHRGSGKEAIVQQWPNRLGPIMFSRTKWWYLALWDQDPIKDDFVGRTENFTLADFMEDQEKLFTLSHSAGRVTITAQYWGTQTGVSPYHGDEWMRDVPGRNITVRGGGFGCLQRRRTIETGIGKKPYEESCRRERPMRVDPP</sequence>
<proteinExistence type="predicted"/>